<reference evidence="3" key="1">
    <citation type="journal article" date="2016" name="Genome Announc.">
        <title>Draft Genome Sequences of Five Rapidly Growing Mycobacterium Species, M. thermoresistibile, M. fortuitum subsp. acetamidolyticum, M. canariasense, M. brisbanense, and M. novocastrense.</title>
        <authorList>
            <person name="Katahira K."/>
            <person name="Ogura Y."/>
            <person name="Gotoh Y."/>
            <person name="Hayashi T."/>
        </authorList>
    </citation>
    <scope>NUCLEOTIDE SEQUENCE [LARGE SCALE GENOMIC DNA]</scope>
    <source>
        <strain evidence="3">JCM15298</strain>
    </source>
</reference>
<evidence type="ECO:0000313" key="2">
    <source>
        <dbReference type="EMBL" id="GAS93918.1"/>
    </source>
</evidence>
<accession>A0A124E1K5</accession>
<evidence type="ECO:0000256" key="1">
    <source>
        <dbReference type="SAM" id="MobiDB-lite"/>
    </source>
</evidence>
<feature type="region of interest" description="Disordered" evidence="1">
    <location>
        <begin position="129"/>
        <end position="155"/>
    </location>
</feature>
<proteinExistence type="predicted"/>
<evidence type="ECO:0000313" key="3">
    <source>
        <dbReference type="Proteomes" id="UP000069443"/>
    </source>
</evidence>
<dbReference type="EMBL" id="BCSY01000028">
    <property type="protein sequence ID" value="GAS93918.1"/>
    <property type="molecule type" value="Genomic_DNA"/>
</dbReference>
<dbReference type="AlphaFoldDB" id="A0A124E1K5"/>
<dbReference type="STRING" id="228230.RMCC_0884"/>
<keyword evidence="3" id="KW-1185">Reference proteome</keyword>
<sequence length="155" mass="17399">MNTVLYFSVNGAVYETRAYTQADITQLVHDQGLQSLTSADRQFDFWFSPTSRRCQRSVNRRATELLLATTSFDAKTVPLLRGCIVVATHDADGDLDGLSWAQLELLAHKNRNVSARDQRILSRRIARDRRRLRRSSTADQAPRTPAPQATSSHAG</sequence>
<gene>
    <name evidence="2" type="ORF">RMCC_0884</name>
</gene>
<organism evidence="2 3">
    <name type="scientific">Mycolicibacterium canariasense</name>
    <name type="common">Mycobacterium canariasense</name>
    <dbReference type="NCBI Taxonomy" id="228230"/>
    <lineage>
        <taxon>Bacteria</taxon>
        <taxon>Bacillati</taxon>
        <taxon>Actinomycetota</taxon>
        <taxon>Actinomycetes</taxon>
        <taxon>Mycobacteriales</taxon>
        <taxon>Mycobacteriaceae</taxon>
        <taxon>Mycolicibacterium</taxon>
    </lineage>
</organism>
<dbReference type="RefSeq" id="WP_062655249.1">
    <property type="nucleotide sequence ID" value="NZ_BCSY01000028.1"/>
</dbReference>
<comment type="caution">
    <text evidence="2">The sequence shown here is derived from an EMBL/GenBank/DDBJ whole genome shotgun (WGS) entry which is preliminary data.</text>
</comment>
<protein>
    <submittedName>
        <fullName evidence="2">Uncharacterized protein</fullName>
    </submittedName>
</protein>
<dbReference type="Proteomes" id="UP000069443">
    <property type="component" value="Unassembled WGS sequence"/>
</dbReference>
<name>A0A124E1K5_MYCCR</name>
<dbReference type="OrthoDB" id="4625161at2"/>
<reference evidence="3" key="2">
    <citation type="submission" date="2016-02" db="EMBL/GenBank/DDBJ databases">
        <title>Draft genome sequence of five rapidly growing Mycobacterium species.</title>
        <authorList>
            <person name="Katahira K."/>
            <person name="Gotou Y."/>
            <person name="Iida K."/>
            <person name="Ogura Y."/>
            <person name="Hayashi T."/>
        </authorList>
    </citation>
    <scope>NUCLEOTIDE SEQUENCE [LARGE SCALE GENOMIC DNA]</scope>
    <source>
        <strain evidence="3">JCM15298</strain>
    </source>
</reference>